<dbReference type="GO" id="GO:0007059">
    <property type="term" value="P:chromosome segregation"/>
    <property type="evidence" value="ECO:0007669"/>
    <property type="project" value="InterPro"/>
</dbReference>
<dbReference type="OMA" id="WSVYQMK"/>
<evidence type="ECO:0000256" key="4">
    <source>
        <dbReference type="ARBA" id="ARBA00022454"/>
    </source>
</evidence>
<reference evidence="7" key="2">
    <citation type="submission" date="2025-09" db="UniProtKB">
        <authorList>
            <consortium name="Ensembl"/>
        </authorList>
    </citation>
    <scope>IDENTIFICATION</scope>
</reference>
<accession>A0A8D2LEI9</accession>
<comment type="subcellular location">
    <subcellularLocation>
        <location evidence="2">Chromosome</location>
        <location evidence="2">Centromere</location>
    </subcellularLocation>
    <subcellularLocation>
        <location evidence="1">Nucleus</location>
    </subcellularLocation>
</comment>
<dbReference type="AlphaFoldDB" id="A0A8D2LEI9"/>
<sequence>MDETVTEYIRRTVLRIPRSETGKMLTAWGFLSEAQLQSLNIHQLKENLSQDVVQLCEGISIKLLSHLLPKLKQAAQVISGMNHNLIGFILLTGDENYIFDLVDFKKKVKMSLQSTLKNVTVSFKEYEDNAVWIRIAWGTQYTKPNQYKPTYVVYHSQTPYVFISKSKNRSCLPLLFQALLIAASYNDIHETDLRSHHLDSLKDILLKRRSQNFQTRDPQPLKEKNSALENVDPRIIQEDKHKKERIQQINSEAFGDGSQPKLEFAQYKLETTLKSEQEKVLLNTEPFRCMIKFSSPHLLEALKSLAPAGMADAPLSPLLTCITQKARNYFKIKERKGVLSQNLAGQ</sequence>
<name>A0A8D2LEI9_VARKO</name>
<evidence type="ECO:0000256" key="2">
    <source>
        <dbReference type="ARBA" id="ARBA00004584"/>
    </source>
</evidence>
<evidence type="ECO:0000256" key="5">
    <source>
        <dbReference type="ARBA" id="ARBA00023242"/>
    </source>
</evidence>
<dbReference type="PANTHER" id="PTHR46790">
    <property type="entry name" value="CENTROMERE PROTEIN N"/>
    <property type="match status" value="1"/>
</dbReference>
<organism evidence="7 8">
    <name type="scientific">Varanus komodoensis</name>
    <name type="common">Komodo dragon</name>
    <dbReference type="NCBI Taxonomy" id="61221"/>
    <lineage>
        <taxon>Eukaryota</taxon>
        <taxon>Metazoa</taxon>
        <taxon>Chordata</taxon>
        <taxon>Craniata</taxon>
        <taxon>Vertebrata</taxon>
        <taxon>Euteleostomi</taxon>
        <taxon>Lepidosauria</taxon>
        <taxon>Squamata</taxon>
        <taxon>Bifurcata</taxon>
        <taxon>Unidentata</taxon>
        <taxon>Episquamata</taxon>
        <taxon>Toxicofera</taxon>
        <taxon>Anguimorpha</taxon>
        <taxon>Paleoanguimorpha</taxon>
        <taxon>Varanoidea</taxon>
        <taxon>Varanidae</taxon>
        <taxon>Varanus</taxon>
    </lineage>
</organism>
<evidence type="ECO:0000256" key="1">
    <source>
        <dbReference type="ARBA" id="ARBA00004123"/>
    </source>
</evidence>
<keyword evidence="5" id="KW-0539">Nucleus</keyword>
<reference evidence="7" key="1">
    <citation type="submission" date="2025-08" db="UniProtKB">
        <authorList>
            <consortium name="Ensembl"/>
        </authorList>
    </citation>
    <scope>IDENTIFICATION</scope>
</reference>
<dbReference type="GO" id="GO:0000775">
    <property type="term" value="C:chromosome, centromeric region"/>
    <property type="evidence" value="ECO:0007669"/>
    <property type="project" value="UniProtKB-SubCell"/>
</dbReference>
<keyword evidence="4" id="KW-0158">Chromosome</keyword>
<protein>
    <submittedName>
        <fullName evidence="7">Centromere protein N</fullName>
    </submittedName>
</protein>
<dbReference type="PANTHER" id="PTHR46790:SF1">
    <property type="entry name" value="CENTROMERE PROTEIN N"/>
    <property type="match status" value="1"/>
</dbReference>
<comment type="similarity">
    <text evidence="3">Belongs to the CENP-N/CHL4 family.</text>
</comment>
<dbReference type="InterPro" id="IPR007902">
    <property type="entry name" value="Chl4/mis15/CENP-N"/>
</dbReference>
<evidence type="ECO:0000313" key="8">
    <source>
        <dbReference type="Proteomes" id="UP000694545"/>
    </source>
</evidence>
<evidence type="ECO:0000313" key="7">
    <source>
        <dbReference type="Ensembl" id="ENSVKKP00000021146.1"/>
    </source>
</evidence>
<dbReference type="InterPro" id="IPR052011">
    <property type="entry name" value="CENP-NAC/CAD_complex"/>
</dbReference>
<keyword evidence="6" id="KW-0137">Centromere</keyword>
<keyword evidence="8" id="KW-1185">Reference proteome</keyword>
<dbReference type="Ensembl" id="ENSVKKT00000021673.1">
    <property type="protein sequence ID" value="ENSVKKP00000021146.1"/>
    <property type="gene ID" value="ENSVKKG00000014209.1"/>
</dbReference>
<dbReference type="Proteomes" id="UP000694545">
    <property type="component" value="Unplaced"/>
</dbReference>
<dbReference type="GO" id="GO:0034080">
    <property type="term" value="P:CENP-A containing chromatin assembly"/>
    <property type="evidence" value="ECO:0007669"/>
    <property type="project" value="InterPro"/>
</dbReference>
<dbReference type="Pfam" id="PF05238">
    <property type="entry name" value="CENP-N"/>
    <property type="match status" value="1"/>
</dbReference>
<evidence type="ECO:0000256" key="3">
    <source>
        <dbReference type="ARBA" id="ARBA00005566"/>
    </source>
</evidence>
<evidence type="ECO:0000256" key="6">
    <source>
        <dbReference type="ARBA" id="ARBA00023328"/>
    </source>
</evidence>
<proteinExistence type="inferred from homology"/>
<dbReference type="GO" id="GO:0005654">
    <property type="term" value="C:nucleoplasm"/>
    <property type="evidence" value="ECO:0007669"/>
    <property type="project" value="TreeGrafter"/>
</dbReference>